<organism evidence="1 2">
    <name type="scientific">Paracholeplasma vituli</name>
    <dbReference type="NCBI Taxonomy" id="69473"/>
    <lineage>
        <taxon>Bacteria</taxon>
        <taxon>Bacillati</taxon>
        <taxon>Mycoplasmatota</taxon>
        <taxon>Mollicutes</taxon>
        <taxon>Acholeplasmatales</taxon>
        <taxon>Acholeplasmataceae</taxon>
        <taxon>Paracholeplasma</taxon>
    </lineage>
</organism>
<dbReference type="InterPro" id="IPR009003">
    <property type="entry name" value="Peptidase_S1_PA"/>
</dbReference>
<evidence type="ECO:0000313" key="1">
    <source>
        <dbReference type="EMBL" id="MCU0104105.1"/>
    </source>
</evidence>
<gene>
    <name evidence="1" type="ORF">N7603_00325</name>
</gene>
<dbReference type="SUPFAM" id="SSF50494">
    <property type="entry name" value="Trypsin-like serine proteases"/>
    <property type="match status" value="1"/>
</dbReference>
<accession>A0ABT2PTE7</accession>
<name>A0ABT2PTE7_9MOLU</name>
<sequence length="254" mass="28899">MTEYNKRTYKKLVKNPNQIYNASSPITYNLQYSNFMKACREIILKDATGSGFIFEYKNKIFLITAAHVVIHKNRVKKKRISISTHGGETYTFMGQIFYHQNIELDLCVIKLPDDYMSETALSYRYGSVEVGEEHLFFGYPGTINSTYGFDLKHGTPIPVIRRGIISHFGEQDDISYMWIDTLAVGGFSGSPLISFDKQLRGSVIGVITNGNLDFAEVYDKDGNELDLYTVQQTGFTKAIHILYVIDIIETNHLV</sequence>
<dbReference type="InterPro" id="IPR043504">
    <property type="entry name" value="Peptidase_S1_PA_chymotrypsin"/>
</dbReference>
<reference evidence="2" key="1">
    <citation type="submission" date="2023-07" db="EMBL/GenBank/DDBJ databases">
        <title>Novel Mycoplasma species identified in domestic and wild animals.</title>
        <authorList>
            <person name="Volokhov D.V."/>
            <person name="Furtak V.A."/>
            <person name="Zagorodnyaya T.A."/>
        </authorList>
    </citation>
    <scope>NUCLEOTIDE SEQUENCE [LARGE SCALE GENOMIC DNA]</scope>
    <source>
        <strain evidence="2">92-19</strain>
    </source>
</reference>
<comment type="caution">
    <text evidence="1">The sequence shown here is derived from an EMBL/GenBank/DDBJ whole genome shotgun (WGS) entry which is preliminary data.</text>
</comment>
<dbReference type="GO" id="GO:0006508">
    <property type="term" value="P:proteolysis"/>
    <property type="evidence" value="ECO:0007669"/>
    <property type="project" value="UniProtKB-KW"/>
</dbReference>
<dbReference type="Pfam" id="PF13365">
    <property type="entry name" value="Trypsin_2"/>
    <property type="match status" value="1"/>
</dbReference>
<keyword evidence="2" id="KW-1185">Reference proteome</keyword>
<proteinExistence type="predicted"/>
<dbReference type="RefSeq" id="WP_262095316.1">
    <property type="nucleotide sequence ID" value="NZ_JAOEGN010000001.1"/>
</dbReference>
<protein>
    <submittedName>
        <fullName evidence="1">Serine protease</fullName>
    </submittedName>
</protein>
<dbReference type="Gene3D" id="2.40.10.10">
    <property type="entry name" value="Trypsin-like serine proteases"/>
    <property type="match status" value="2"/>
</dbReference>
<keyword evidence="1" id="KW-0645">Protease</keyword>
<dbReference type="GO" id="GO:0008233">
    <property type="term" value="F:peptidase activity"/>
    <property type="evidence" value="ECO:0007669"/>
    <property type="project" value="UniProtKB-KW"/>
</dbReference>
<keyword evidence="1" id="KW-0378">Hydrolase</keyword>
<dbReference type="EMBL" id="JAOEGN010000001">
    <property type="protein sequence ID" value="MCU0104105.1"/>
    <property type="molecule type" value="Genomic_DNA"/>
</dbReference>
<dbReference type="Proteomes" id="UP001209076">
    <property type="component" value="Unassembled WGS sequence"/>
</dbReference>
<evidence type="ECO:0000313" key="2">
    <source>
        <dbReference type="Proteomes" id="UP001209076"/>
    </source>
</evidence>